<feature type="region of interest" description="Disordered" evidence="1">
    <location>
        <begin position="249"/>
        <end position="287"/>
    </location>
</feature>
<feature type="compositionally biased region" description="Basic and acidic residues" evidence="1">
    <location>
        <begin position="80"/>
        <end position="98"/>
    </location>
</feature>
<feature type="compositionally biased region" description="Pro residues" evidence="1">
    <location>
        <begin position="221"/>
        <end position="231"/>
    </location>
</feature>
<name>A0ABP5C177_9MICO</name>
<evidence type="ECO:0000313" key="2">
    <source>
        <dbReference type="EMBL" id="GAA1954660.1"/>
    </source>
</evidence>
<organism evidence="2 3">
    <name type="scientific">Microbacterium deminutum</name>
    <dbReference type="NCBI Taxonomy" id="344164"/>
    <lineage>
        <taxon>Bacteria</taxon>
        <taxon>Bacillati</taxon>
        <taxon>Actinomycetota</taxon>
        <taxon>Actinomycetes</taxon>
        <taxon>Micrococcales</taxon>
        <taxon>Microbacteriaceae</taxon>
        <taxon>Microbacterium</taxon>
    </lineage>
</organism>
<dbReference type="EMBL" id="BAAAOG010000002">
    <property type="protein sequence ID" value="GAA1954660.1"/>
    <property type="molecule type" value="Genomic_DNA"/>
</dbReference>
<feature type="region of interest" description="Disordered" evidence="1">
    <location>
        <begin position="181"/>
        <end position="235"/>
    </location>
</feature>
<feature type="compositionally biased region" description="Low complexity" evidence="1">
    <location>
        <begin position="54"/>
        <end position="66"/>
    </location>
</feature>
<dbReference type="Proteomes" id="UP001499933">
    <property type="component" value="Unassembled WGS sequence"/>
</dbReference>
<protein>
    <submittedName>
        <fullName evidence="2">Uncharacterized protein</fullName>
    </submittedName>
</protein>
<gene>
    <name evidence="2" type="ORF">GCM10009776_15780</name>
</gene>
<feature type="compositionally biased region" description="Pro residues" evidence="1">
    <location>
        <begin position="262"/>
        <end position="272"/>
    </location>
</feature>
<keyword evidence="3" id="KW-1185">Reference proteome</keyword>
<dbReference type="RefSeq" id="WP_344093119.1">
    <property type="nucleotide sequence ID" value="NZ_BAAAOG010000002.1"/>
</dbReference>
<comment type="caution">
    <text evidence="2">The sequence shown here is derived from an EMBL/GenBank/DDBJ whole genome shotgun (WGS) entry which is preliminary data.</text>
</comment>
<feature type="region of interest" description="Disordered" evidence="1">
    <location>
        <begin position="1"/>
        <end position="167"/>
    </location>
</feature>
<evidence type="ECO:0000256" key="1">
    <source>
        <dbReference type="SAM" id="MobiDB-lite"/>
    </source>
</evidence>
<dbReference type="PRINTS" id="PR01217">
    <property type="entry name" value="PRICHEXTENSN"/>
</dbReference>
<accession>A0ABP5C177</accession>
<feature type="compositionally biased region" description="Basic and acidic residues" evidence="1">
    <location>
        <begin position="190"/>
        <end position="210"/>
    </location>
</feature>
<reference evidence="3" key="1">
    <citation type="journal article" date="2019" name="Int. J. Syst. Evol. Microbiol.">
        <title>The Global Catalogue of Microorganisms (GCM) 10K type strain sequencing project: providing services to taxonomists for standard genome sequencing and annotation.</title>
        <authorList>
            <consortium name="The Broad Institute Genomics Platform"/>
            <consortium name="The Broad Institute Genome Sequencing Center for Infectious Disease"/>
            <person name="Wu L."/>
            <person name="Ma J."/>
        </authorList>
    </citation>
    <scope>NUCLEOTIDE SEQUENCE [LARGE SCALE GENOMIC DNA]</scope>
    <source>
        <strain evidence="3">JCM 14901</strain>
    </source>
</reference>
<evidence type="ECO:0000313" key="3">
    <source>
        <dbReference type="Proteomes" id="UP001499933"/>
    </source>
</evidence>
<sequence>MRSTRGYLDTLVRSARPPRASADTRAAVQPEWGPTRLVEPADLPVPSAGPPSAAPTHSAEEPASLPARPPAPLRSAPQAREPDAAPRPAENPESRRSTGDAPRPQPVEAVAPSPARRSNPAVTRASQPPAFAGPPRPDTPSDESHPAPTPVREIARPASLRLPPGTEAALERLEHLTRRFAAANLPAPEESDRRSDASPEEVVRETDAGRDLTPLVRLEPVPTPEHAPPVPPRERVEIGSIEVFVTQPASPAPAPVAASVPPARPATPPAPPGRLSRPAQTYGFGQG</sequence>
<proteinExistence type="predicted"/>